<evidence type="ECO:0000256" key="2">
    <source>
        <dbReference type="ARBA" id="ARBA00022963"/>
    </source>
</evidence>
<name>A0A7J5BGJ0_9MICO</name>
<evidence type="ECO:0000259" key="5">
    <source>
        <dbReference type="PROSITE" id="PS51635"/>
    </source>
</evidence>
<dbReference type="PROSITE" id="PS51635">
    <property type="entry name" value="PNPLA"/>
    <property type="match status" value="1"/>
</dbReference>
<evidence type="ECO:0000256" key="3">
    <source>
        <dbReference type="ARBA" id="ARBA00023098"/>
    </source>
</evidence>
<organism evidence="6 7">
    <name type="scientific">Gulosibacter chungangensis</name>
    <dbReference type="NCBI Taxonomy" id="979746"/>
    <lineage>
        <taxon>Bacteria</taxon>
        <taxon>Bacillati</taxon>
        <taxon>Actinomycetota</taxon>
        <taxon>Actinomycetes</taxon>
        <taxon>Micrococcales</taxon>
        <taxon>Microbacteriaceae</taxon>
        <taxon>Gulosibacter</taxon>
    </lineage>
</organism>
<feature type="short sequence motif" description="DGA/G" evidence="4">
    <location>
        <begin position="257"/>
        <end position="259"/>
    </location>
</feature>
<dbReference type="EMBL" id="WBKB01000001">
    <property type="protein sequence ID" value="KAB1645022.1"/>
    <property type="molecule type" value="Genomic_DNA"/>
</dbReference>
<gene>
    <name evidence="6" type="ORF">F8O05_01845</name>
</gene>
<protein>
    <recommendedName>
        <fullName evidence="5">PNPLA domain-containing protein</fullName>
    </recommendedName>
</protein>
<feature type="active site" description="Nucleophile" evidence="4">
    <location>
        <position position="133"/>
    </location>
</feature>
<evidence type="ECO:0000256" key="4">
    <source>
        <dbReference type="PROSITE-ProRule" id="PRU01161"/>
    </source>
</evidence>
<dbReference type="GO" id="GO:0016787">
    <property type="term" value="F:hydrolase activity"/>
    <property type="evidence" value="ECO:0007669"/>
    <property type="project" value="UniProtKB-UniRule"/>
</dbReference>
<feature type="active site" description="Proton acceptor" evidence="4">
    <location>
        <position position="257"/>
    </location>
</feature>
<dbReference type="GO" id="GO:0016042">
    <property type="term" value="P:lipid catabolic process"/>
    <property type="evidence" value="ECO:0007669"/>
    <property type="project" value="UniProtKB-UniRule"/>
</dbReference>
<keyword evidence="2 4" id="KW-0442">Lipid degradation</keyword>
<dbReference type="InterPro" id="IPR016035">
    <property type="entry name" value="Acyl_Trfase/lysoPLipase"/>
</dbReference>
<feature type="short sequence motif" description="GXSXG" evidence="4">
    <location>
        <begin position="131"/>
        <end position="135"/>
    </location>
</feature>
<proteinExistence type="predicted"/>
<dbReference type="PANTHER" id="PTHR14226">
    <property type="entry name" value="NEUROPATHY TARGET ESTERASE/SWISS CHEESE D.MELANOGASTER"/>
    <property type="match status" value="1"/>
</dbReference>
<dbReference type="Gene3D" id="3.40.1090.10">
    <property type="entry name" value="Cytosolic phospholipase A2 catalytic domain"/>
    <property type="match status" value="2"/>
</dbReference>
<keyword evidence="7" id="KW-1185">Reference proteome</keyword>
<keyword evidence="1 4" id="KW-0378">Hydrolase</keyword>
<keyword evidence="3 4" id="KW-0443">Lipid metabolism</keyword>
<evidence type="ECO:0000313" key="6">
    <source>
        <dbReference type="EMBL" id="KAB1645022.1"/>
    </source>
</evidence>
<evidence type="ECO:0000256" key="1">
    <source>
        <dbReference type="ARBA" id="ARBA00022801"/>
    </source>
</evidence>
<dbReference type="InterPro" id="IPR002641">
    <property type="entry name" value="PNPLA_dom"/>
</dbReference>
<evidence type="ECO:0000313" key="7">
    <source>
        <dbReference type="Proteomes" id="UP000433493"/>
    </source>
</evidence>
<dbReference type="PANTHER" id="PTHR14226:SF29">
    <property type="entry name" value="NEUROPATHY TARGET ESTERASE SWS"/>
    <property type="match status" value="1"/>
</dbReference>
<dbReference type="Proteomes" id="UP000433493">
    <property type="component" value="Unassembled WGS sequence"/>
</dbReference>
<dbReference type="AlphaFoldDB" id="A0A7J5BGJ0"/>
<reference evidence="6 7" key="1">
    <citation type="submission" date="2019-09" db="EMBL/GenBank/DDBJ databases">
        <title>Phylogeny of genus Pseudoclavibacter and closely related genus.</title>
        <authorList>
            <person name="Li Y."/>
        </authorList>
    </citation>
    <scope>NUCLEOTIDE SEQUENCE [LARGE SCALE GENOMIC DNA]</scope>
    <source>
        <strain evidence="6 7">KCTC 13959</strain>
    </source>
</reference>
<feature type="domain" description="PNPLA" evidence="5">
    <location>
        <begin position="100"/>
        <end position="270"/>
    </location>
</feature>
<dbReference type="Pfam" id="PF01734">
    <property type="entry name" value="Patatin"/>
    <property type="match status" value="1"/>
</dbReference>
<feature type="short sequence motif" description="GXGXXG" evidence="4">
    <location>
        <begin position="104"/>
        <end position="109"/>
    </location>
</feature>
<dbReference type="OrthoDB" id="5290098at2"/>
<dbReference type="SUPFAM" id="SSF52151">
    <property type="entry name" value="FabD/lysophospholipase-like"/>
    <property type="match status" value="1"/>
</dbReference>
<dbReference type="InterPro" id="IPR050301">
    <property type="entry name" value="NTE"/>
</dbReference>
<comment type="caution">
    <text evidence="6">The sequence shown here is derived from an EMBL/GenBank/DDBJ whole genome shotgun (WGS) entry which is preliminary data.</text>
</comment>
<accession>A0A7J5BGJ0</accession>
<sequence>MPGRASCPRRFDLCPAVSTSPTSRRTAFVKPLILRVSPQSSGSVSTIVRFRNFPIPPLNSRERSGAFGDDCLTHGPLAAEHLFPFASPAPDEDNPIQVGIALGGGGALGAAHVGVLQELHGRGIRPGIVAGTSMGAIIGAGYAAGVPLSVLYQQASTANISTFSRHIFGRKPETAQRRFPDGPALLNSDGLLRTIEQLGGDRNIEELPRKFAATATDVVGRRQVVMTEGSVAEALRASMAIPAIFPPIRKGRQWLYDGGLVENLPIRAAKSLGATHVIAVRIRPERPVRSMRPLTPHVSDLETDPTTLLISPKLDGFSQWSSKHVDAMVEAGRAAAREAIAEILRHRVPALRA</sequence>